<accession>A0AAD5NAF8</accession>
<feature type="region of interest" description="Disordered" evidence="1">
    <location>
        <begin position="30"/>
        <end position="51"/>
    </location>
</feature>
<organism evidence="2 3">
    <name type="scientific">Parelaphostrongylus tenuis</name>
    <name type="common">Meningeal worm</name>
    <dbReference type="NCBI Taxonomy" id="148309"/>
    <lineage>
        <taxon>Eukaryota</taxon>
        <taxon>Metazoa</taxon>
        <taxon>Ecdysozoa</taxon>
        <taxon>Nematoda</taxon>
        <taxon>Chromadorea</taxon>
        <taxon>Rhabditida</taxon>
        <taxon>Rhabditina</taxon>
        <taxon>Rhabditomorpha</taxon>
        <taxon>Strongyloidea</taxon>
        <taxon>Metastrongylidae</taxon>
        <taxon>Parelaphostrongylus</taxon>
    </lineage>
</organism>
<sequence>MTSRKNLKANSLIQTSCLAERDAELAGADGAILPPMKSRSKNMHHQEKLAS</sequence>
<gene>
    <name evidence="2" type="ORF">KIN20_025028</name>
</gene>
<evidence type="ECO:0000313" key="3">
    <source>
        <dbReference type="Proteomes" id="UP001196413"/>
    </source>
</evidence>
<protein>
    <submittedName>
        <fullName evidence="2">Uncharacterized protein</fullName>
    </submittedName>
</protein>
<reference evidence="2" key="1">
    <citation type="submission" date="2021-06" db="EMBL/GenBank/DDBJ databases">
        <title>Parelaphostrongylus tenuis whole genome reference sequence.</title>
        <authorList>
            <person name="Garwood T.J."/>
            <person name="Larsen P.A."/>
            <person name="Fountain-Jones N.M."/>
            <person name="Garbe J.R."/>
            <person name="Macchietto M.G."/>
            <person name="Kania S.A."/>
            <person name="Gerhold R.W."/>
            <person name="Richards J.E."/>
            <person name="Wolf T.M."/>
        </authorList>
    </citation>
    <scope>NUCLEOTIDE SEQUENCE</scope>
    <source>
        <strain evidence="2">MNPRO001-30</strain>
        <tissue evidence="2">Meninges</tissue>
    </source>
</reference>
<name>A0AAD5NAF8_PARTN</name>
<comment type="caution">
    <text evidence="2">The sequence shown here is derived from an EMBL/GenBank/DDBJ whole genome shotgun (WGS) entry which is preliminary data.</text>
</comment>
<dbReference type="AlphaFoldDB" id="A0AAD5NAF8"/>
<evidence type="ECO:0000313" key="2">
    <source>
        <dbReference type="EMBL" id="KAJ1364846.1"/>
    </source>
</evidence>
<keyword evidence="3" id="KW-1185">Reference proteome</keyword>
<proteinExistence type="predicted"/>
<dbReference type="Proteomes" id="UP001196413">
    <property type="component" value="Unassembled WGS sequence"/>
</dbReference>
<evidence type="ECO:0000256" key="1">
    <source>
        <dbReference type="SAM" id="MobiDB-lite"/>
    </source>
</evidence>
<dbReference type="EMBL" id="JAHQIW010005080">
    <property type="protein sequence ID" value="KAJ1364846.1"/>
    <property type="molecule type" value="Genomic_DNA"/>
</dbReference>